<reference evidence="2 4" key="1">
    <citation type="submission" date="2024-06" db="EMBL/GenBank/DDBJ databases">
        <title>The draft genome of Grus japonensis, version 3.</title>
        <authorList>
            <person name="Nabeshima K."/>
            <person name="Suzuki S."/>
            <person name="Onuma M."/>
        </authorList>
    </citation>
    <scope>NUCLEOTIDE SEQUENCE [LARGE SCALE GENOMIC DNA]</scope>
    <source>
        <strain evidence="2 4">451A</strain>
    </source>
</reference>
<evidence type="ECO:0000313" key="4">
    <source>
        <dbReference type="Proteomes" id="UP001623348"/>
    </source>
</evidence>
<accession>A0ABC9WC84</accession>
<proteinExistence type="predicted"/>
<dbReference type="EMBL" id="BAAFJT010000002">
    <property type="protein sequence ID" value="GAB0183130.1"/>
    <property type="molecule type" value="Genomic_DNA"/>
</dbReference>
<dbReference type="EMBL" id="BAAFJT010000002">
    <property type="protein sequence ID" value="GAB0183134.1"/>
    <property type="molecule type" value="Genomic_DNA"/>
</dbReference>
<evidence type="ECO:0000256" key="1">
    <source>
        <dbReference type="SAM" id="MobiDB-lite"/>
    </source>
</evidence>
<protein>
    <submittedName>
        <fullName evidence="2">Mitochondrial enolase superfamily member 1</fullName>
    </submittedName>
</protein>
<feature type="compositionally biased region" description="Polar residues" evidence="1">
    <location>
        <begin position="51"/>
        <end position="63"/>
    </location>
</feature>
<feature type="compositionally biased region" description="Basic residues" evidence="1">
    <location>
        <begin position="36"/>
        <end position="50"/>
    </location>
</feature>
<comment type="caution">
    <text evidence="2">The sequence shown here is derived from an EMBL/GenBank/DDBJ whole genome shotgun (WGS) entry which is preliminary data.</text>
</comment>
<feature type="region of interest" description="Disordered" evidence="1">
    <location>
        <begin position="188"/>
        <end position="231"/>
    </location>
</feature>
<feature type="region of interest" description="Disordered" evidence="1">
    <location>
        <begin position="279"/>
        <end position="315"/>
    </location>
</feature>
<evidence type="ECO:0000313" key="3">
    <source>
        <dbReference type="EMBL" id="GAB0183134.1"/>
    </source>
</evidence>
<name>A0ABC9WC84_GRUJA</name>
<dbReference type="Proteomes" id="UP001623348">
    <property type="component" value="Unassembled WGS sequence"/>
</dbReference>
<sequence>MLGRKRSRSSEADGCPPCSGTPQNRFLQPQGSNAPPRRRKRRQRRRRRRNNNQIAPPATSTSGLASLIEGMQRMAVDPAGNAAGPKRVCLPGSTQSSQAGSYPPGNAVQPKQVCQPGTSRGSGAGGCPPRKTIQTKRVCQPGSSRGSEAGACPPRNAVKRKQACLPGSSRGSEAGGCPPQNAIQTKRVCLPGSSRGSEARGCPPLRGKGERWFPQPPNRKAPPRSLRMAQQRRRNITAHARRAIAHARATRVSQRAAAATQGDSLERWRAYILRHILGTGRDSSPKGKVEPMEVDPPQHSVGPTAVNPPDNSVEPMERDLDRLENWAKRNRVKFNKGKHRVLHPGKNSPRHRYRLAVDLLGSSTAEKDLRVLVDNKLSMSQQCVLVAKKANGILGYIKKSVASRSREVILPLYSALLRPRLQYRVQLWAPHFKKDKELLERVQWRATKTTRGLEHLSSEERLRELGLFSLAKRRLGGDLINPYKYLKSGCREEGARLFSVVTRVTRQGATGTNWKTGSSIST</sequence>
<feature type="compositionally biased region" description="Polar residues" evidence="1">
    <location>
        <begin position="20"/>
        <end position="33"/>
    </location>
</feature>
<keyword evidence="4" id="KW-1185">Reference proteome</keyword>
<dbReference type="PRINTS" id="PR01345">
    <property type="entry name" value="CERVTRCPTASE"/>
</dbReference>
<dbReference type="PANTHER" id="PTHR33332">
    <property type="entry name" value="REVERSE TRANSCRIPTASE DOMAIN-CONTAINING PROTEIN"/>
    <property type="match status" value="1"/>
</dbReference>
<feature type="region of interest" description="Disordered" evidence="1">
    <location>
        <begin position="86"/>
        <end position="157"/>
    </location>
</feature>
<feature type="region of interest" description="Disordered" evidence="1">
    <location>
        <begin position="1"/>
        <end position="63"/>
    </location>
</feature>
<dbReference type="AlphaFoldDB" id="A0ABC9WC84"/>
<gene>
    <name evidence="2" type="ORF">GRJ2_000778300</name>
    <name evidence="3" type="ORF">GRJ2_000778700</name>
</gene>
<feature type="compositionally biased region" description="Polar residues" evidence="1">
    <location>
        <begin position="135"/>
        <end position="146"/>
    </location>
</feature>
<evidence type="ECO:0000313" key="2">
    <source>
        <dbReference type="EMBL" id="GAB0183130.1"/>
    </source>
</evidence>
<organism evidence="2 4">
    <name type="scientific">Grus japonensis</name>
    <name type="common">Japanese crane</name>
    <name type="synonym">Red-crowned crane</name>
    <dbReference type="NCBI Taxonomy" id="30415"/>
    <lineage>
        <taxon>Eukaryota</taxon>
        <taxon>Metazoa</taxon>
        <taxon>Chordata</taxon>
        <taxon>Craniata</taxon>
        <taxon>Vertebrata</taxon>
        <taxon>Euteleostomi</taxon>
        <taxon>Archelosauria</taxon>
        <taxon>Archosauria</taxon>
        <taxon>Dinosauria</taxon>
        <taxon>Saurischia</taxon>
        <taxon>Theropoda</taxon>
        <taxon>Coelurosauria</taxon>
        <taxon>Aves</taxon>
        <taxon>Neognathae</taxon>
        <taxon>Neoaves</taxon>
        <taxon>Gruiformes</taxon>
        <taxon>Gruidae</taxon>
        <taxon>Grus</taxon>
    </lineage>
</organism>